<evidence type="ECO:0000313" key="7">
    <source>
        <dbReference type="Proteomes" id="UP001156666"/>
    </source>
</evidence>
<dbReference type="InterPro" id="IPR039420">
    <property type="entry name" value="WalR-like"/>
</dbReference>
<dbReference type="InterPro" id="IPR016032">
    <property type="entry name" value="Sig_transdc_resp-reg_C-effctor"/>
</dbReference>
<evidence type="ECO:0000256" key="2">
    <source>
        <dbReference type="ARBA" id="ARBA00023125"/>
    </source>
</evidence>
<dbReference type="InterPro" id="IPR001789">
    <property type="entry name" value="Sig_transdc_resp-reg_receiver"/>
</dbReference>
<feature type="modified residue" description="4-aspartylphosphate" evidence="3">
    <location>
        <position position="43"/>
    </location>
</feature>
<comment type="caution">
    <text evidence="6">The sequence shown here is derived from an EMBL/GenBank/DDBJ whole genome shotgun (WGS) entry which is preliminary data.</text>
</comment>
<keyword evidence="2 6" id="KW-0238">DNA-binding</keyword>
<dbReference type="InterPro" id="IPR000792">
    <property type="entry name" value="Tscrpt_reg_LuxR_C"/>
</dbReference>
<proteinExistence type="predicted"/>
<dbReference type="CDD" id="cd17535">
    <property type="entry name" value="REC_NarL-like"/>
    <property type="match status" value="1"/>
</dbReference>
<dbReference type="SMART" id="SM00421">
    <property type="entry name" value="HTH_LUXR"/>
    <property type="match status" value="1"/>
</dbReference>
<evidence type="ECO:0000259" key="5">
    <source>
        <dbReference type="PROSITE" id="PS50110"/>
    </source>
</evidence>
<dbReference type="PRINTS" id="PR00038">
    <property type="entry name" value="HTHLUXR"/>
</dbReference>
<evidence type="ECO:0000256" key="3">
    <source>
        <dbReference type="PROSITE-ProRule" id="PRU00169"/>
    </source>
</evidence>
<accession>A0AA37SR69</accession>
<dbReference type="SUPFAM" id="SSF52172">
    <property type="entry name" value="CheY-like"/>
    <property type="match status" value="1"/>
</dbReference>
<dbReference type="CDD" id="cd06170">
    <property type="entry name" value="LuxR_C_like"/>
    <property type="match status" value="1"/>
</dbReference>
<dbReference type="PROSITE" id="PS50043">
    <property type="entry name" value="HTH_LUXR_2"/>
    <property type="match status" value="1"/>
</dbReference>
<dbReference type="SUPFAM" id="SSF46894">
    <property type="entry name" value="C-terminal effector domain of the bipartite response regulators"/>
    <property type="match status" value="1"/>
</dbReference>
<evidence type="ECO:0000259" key="4">
    <source>
        <dbReference type="PROSITE" id="PS50043"/>
    </source>
</evidence>
<dbReference type="SMART" id="SM00448">
    <property type="entry name" value="REC"/>
    <property type="match status" value="1"/>
</dbReference>
<dbReference type="GO" id="GO:0003677">
    <property type="term" value="F:DNA binding"/>
    <property type="evidence" value="ECO:0007669"/>
    <property type="project" value="UniProtKB-KW"/>
</dbReference>
<evidence type="ECO:0000256" key="1">
    <source>
        <dbReference type="ARBA" id="ARBA00022553"/>
    </source>
</evidence>
<dbReference type="Gene3D" id="3.40.50.2300">
    <property type="match status" value="1"/>
</dbReference>
<dbReference type="AlphaFoldDB" id="A0AA37SR69"/>
<dbReference type="GO" id="GO:0000160">
    <property type="term" value="P:phosphorelay signal transduction system"/>
    <property type="evidence" value="ECO:0007669"/>
    <property type="project" value="InterPro"/>
</dbReference>
<keyword evidence="7" id="KW-1185">Reference proteome</keyword>
<reference evidence="6" key="1">
    <citation type="journal article" date="2014" name="Int. J. Syst. Evol. Microbiol.">
        <title>Complete genome sequence of Corynebacterium casei LMG S-19264T (=DSM 44701T), isolated from a smear-ripened cheese.</title>
        <authorList>
            <consortium name="US DOE Joint Genome Institute (JGI-PGF)"/>
            <person name="Walter F."/>
            <person name="Albersmeier A."/>
            <person name="Kalinowski J."/>
            <person name="Ruckert C."/>
        </authorList>
    </citation>
    <scope>NUCLEOTIDE SEQUENCE</scope>
    <source>
        <strain evidence="6">NBRC 108769</strain>
    </source>
</reference>
<dbReference type="InterPro" id="IPR011006">
    <property type="entry name" value="CheY-like_superfamily"/>
</dbReference>
<feature type="domain" description="HTH luxR-type" evidence="4">
    <location>
        <begin position="134"/>
        <end position="199"/>
    </location>
</feature>
<dbReference type="Proteomes" id="UP001156666">
    <property type="component" value="Unassembled WGS sequence"/>
</dbReference>
<dbReference type="EMBL" id="BSOH01000011">
    <property type="protein sequence ID" value="GLR17316.1"/>
    <property type="molecule type" value="Genomic_DNA"/>
</dbReference>
<dbReference type="PANTHER" id="PTHR43214">
    <property type="entry name" value="TWO-COMPONENT RESPONSE REGULATOR"/>
    <property type="match status" value="1"/>
</dbReference>
<reference evidence="6" key="2">
    <citation type="submission" date="2023-01" db="EMBL/GenBank/DDBJ databases">
        <title>Draft genome sequence of Portibacter lacus strain NBRC 108769.</title>
        <authorList>
            <person name="Sun Q."/>
            <person name="Mori K."/>
        </authorList>
    </citation>
    <scope>NUCLEOTIDE SEQUENCE</scope>
    <source>
        <strain evidence="6">NBRC 108769</strain>
    </source>
</reference>
<sequence>MVIEGLKLILADDARFVIAGEVNNGKEALEYLAENEIDILLMDINMPVLNGLETAKIVKKDFPDLKVIMLSMLNDSHLIKNLIEHGIRAYLMKNAGQKEIIETIIQVSEGKTVFENDLLLEIMNLKRARIKKKENSLFPKLSRREKEILALIVDEHTTAEIAKKLFISFGTVETHRRNMLNKLGLRNTAGLVRVAIEFDILNNDE</sequence>
<dbReference type="InterPro" id="IPR058245">
    <property type="entry name" value="NreC/VraR/RcsB-like_REC"/>
</dbReference>
<evidence type="ECO:0000313" key="6">
    <source>
        <dbReference type="EMBL" id="GLR17316.1"/>
    </source>
</evidence>
<keyword evidence="1 3" id="KW-0597">Phosphoprotein</keyword>
<feature type="domain" description="Response regulatory" evidence="5">
    <location>
        <begin position="1"/>
        <end position="108"/>
    </location>
</feature>
<dbReference type="PANTHER" id="PTHR43214:SF43">
    <property type="entry name" value="TWO-COMPONENT RESPONSE REGULATOR"/>
    <property type="match status" value="1"/>
</dbReference>
<dbReference type="Pfam" id="PF00072">
    <property type="entry name" value="Response_reg"/>
    <property type="match status" value="1"/>
</dbReference>
<dbReference type="Pfam" id="PF00196">
    <property type="entry name" value="GerE"/>
    <property type="match status" value="1"/>
</dbReference>
<organism evidence="6 7">
    <name type="scientific">Portibacter lacus</name>
    <dbReference type="NCBI Taxonomy" id="1099794"/>
    <lineage>
        <taxon>Bacteria</taxon>
        <taxon>Pseudomonadati</taxon>
        <taxon>Bacteroidota</taxon>
        <taxon>Saprospiria</taxon>
        <taxon>Saprospirales</taxon>
        <taxon>Haliscomenobacteraceae</taxon>
        <taxon>Portibacter</taxon>
    </lineage>
</organism>
<dbReference type="GO" id="GO:0006355">
    <property type="term" value="P:regulation of DNA-templated transcription"/>
    <property type="evidence" value="ECO:0007669"/>
    <property type="project" value="InterPro"/>
</dbReference>
<gene>
    <name evidence="6" type="ORF">GCM10007940_19310</name>
</gene>
<dbReference type="PROSITE" id="PS50110">
    <property type="entry name" value="RESPONSE_REGULATORY"/>
    <property type="match status" value="1"/>
</dbReference>
<name>A0AA37SR69_9BACT</name>
<protein>
    <submittedName>
        <fullName evidence="6">DNA-binding response regulator</fullName>
    </submittedName>
</protein>